<keyword evidence="2" id="KW-0378">Hydrolase</keyword>
<keyword evidence="6" id="KW-1185">Reference proteome</keyword>
<dbReference type="InterPro" id="IPR017853">
    <property type="entry name" value="GH"/>
</dbReference>
<keyword evidence="3" id="KW-0326">Glycosidase</keyword>
<dbReference type="GO" id="GO:0004556">
    <property type="term" value="F:alpha-amylase activity"/>
    <property type="evidence" value="ECO:0007669"/>
    <property type="project" value="TreeGrafter"/>
</dbReference>
<dbReference type="EMBL" id="QUNG01000002">
    <property type="protein sequence ID" value="REG85828.1"/>
    <property type="molecule type" value="Genomic_DNA"/>
</dbReference>
<evidence type="ECO:0000313" key="6">
    <source>
        <dbReference type="Proteomes" id="UP000256542"/>
    </source>
</evidence>
<dbReference type="CDD" id="cd11330">
    <property type="entry name" value="AmyAc_OligoGlu"/>
    <property type="match status" value="1"/>
</dbReference>
<protein>
    <submittedName>
        <fullName evidence="5">Alpha-glucosidase</fullName>
    </submittedName>
</protein>
<evidence type="ECO:0000256" key="1">
    <source>
        <dbReference type="ARBA" id="ARBA00008061"/>
    </source>
</evidence>
<dbReference type="RefSeq" id="WP_115896600.1">
    <property type="nucleotide sequence ID" value="NZ_QUNG01000002.1"/>
</dbReference>
<dbReference type="Gene3D" id="2.60.40.1180">
    <property type="entry name" value="Golgi alpha-mannosidase II"/>
    <property type="match status" value="1"/>
</dbReference>
<dbReference type="Proteomes" id="UP000256542">
    <property type="component" value="Unassembled WGS sequence"/>
</dbReference>
<dbReference type="FunFam" id="3.90.400.10:FF:000002">
    <property type="entry name" value="Sucrose isomerase"/>
    <property type="match status" value="1"/>
</dbReference>
<dbReference type="AlphaFoldDB" id="A0A3E0DRZ0"/>
<dbReference type="GO" id="GO:0009313">
    <property type="term" value="P:oligosaccharide catabolic process"/>
    <property type="evidence" value="ECO:0007669"/>
    <property type="project" value="TreeGrafter"/>
</dbReference>
<dbReference type="SUPFAM" id="SSF51011">
    <property type="entry name" value="Glycosyl hydrolase domain"/>
    <property type="match status" value="1"/>
</dbReference>
<dbReference type="PANTHER" id="PTHR10357:SF179">
    <property type="entry name" value="NEUTRAL AND BASIC AMINO ACID TRANSPORT PROTEIN RBAT"/>
    <property type="match status" value="1"/>
</dbReference>
<evidence type="ECO:0000259" key="4">
    <source>
        <dbReference type="SMART" id="SM00642"/>
    </source>
</evidence>
<sequence length="541" mass="61744">MKNKLDWWRGAVIYQVYPRSFYDANNDGIGDLPGVTEKMEYIATLGVDAIWLSPFFTSPMKDFGYDVSDYCDVDPIFGTLDDFDALITAAHQHGLKVIIDQVLNHTSDKHPWFEASRQSHDNDKSDWYIWADAKPDGTVPNNWLSVFGGPAWQWDSRRKQYYLHNFLDSQPDLNFHNPDVVNTILDTVEFWLKRGVDGFRLDTSNYFFHDTELRDNPAKEEIVEGSIGVRLDNPYAYQQHLYDKSRPENIAFLQRLRALLDQYPNTTTVGEVGCDFSLKTMAQYTQGNDKLHMCYSFDLLTHDASMTHIRHTMETIEAGLGDGWPCWSIGNHDVERVATRWGAEHSCANKSKVFMVMLLSLRGSICLYQGEELGLPEAELEYDQLVDPYGINFWPEFKGRDGCRTPMPWSNSSAGGFSQSKQTWLPVDERHLPLAVTEQEGDRSSVLHAYRDFLHLRHAHPELIHGDIAFLYDDETTLAFTRSHQDSSLYIALNTSGQTKILIPELNLSPLLLPQALPAGYLKNQQVILPPYSVVVAHVLP</sequence>
<dbReference type="InterPro" id="IPR006047">
    <property type="entry name" value="GH13_cat_dom"/>
</dbReference>
<accession>A0A3E0DRZ0</accession>
<gene>
    <name evidence="5" type="ORF">DFP81_102367</name>
</gene>
<dbReference type="PANTHER" id="PTHR10357">
    <property type="entry name" value="ALPHA-AMYLASE FAMILY MEMBER"/>
    <property type="match status" value="1"/>
</dbReference>
<dbReference type="Gene3D" id="3.20.20.80">
    <property type="entry name" value="Glycosidases"/>
    <property type="match status" value="1"/>
</dbReference>
<comment type="caution">
    <text evidence="5">The sequence shown here is derived from an EMBL/GenBank/DDBJ whole genome shotgun (WGS) entry which is preliminary data.</text>
</comment>
<reference evidence="5 6" key="1">
    <citation type="submission" date="2018-08" db="EMBL/GenBank/DDBJ databases">
        <title>Genomic Encyclopedia of Type Strains, Phase III (KMG-III): the genomes of soil and plant-associated and newly described type strains.</title>
        <authorList>
            <person name="Whitman W."/>
        </authorList>
    </citation>
    <scope>NUCLEOTIDE SEQUENCE [LARGE SCALE GENOMIC DNA]</scope>
    <source>
        <strain evidence="5 6">CECT 7375</strain>
    </source>
</reference>
<feature type="domain" description="Glycosyl hydrolase family 13 catalytic" evidence="4">
    <location>
        <begin position="15"/>
        <end position="404"/>
    </location>
</feature>
<dbReference type="Gene3D" id="3.90.400.10">
    <property type="entry name" value="Oligo-1,6-glucosidase, Domain 2"/>
    <property type="match status" value="1"/>
</dbReference>
<evidence type="ECO:0000256" key="2">
    <source>
        <dbReference type="ARBA" id="ARBA00022801"/>
    </source>
</evidence>
<comment type="similarity">
    <text evidence="1">Belongs to the glycosyl hydrolase 13 family.</text>
</comment>
<dbReference type="SMART" id="SM00642">
    <property type="entry name" value="Aamy"/>
    <property type="match status" value="1"/>
</dbReference>
<dbReference type="OrthoDB" id="9805159at2"/>
<evidence type="ECO:0000256" key="3">
    <source>
        <dbReference type="ARBA" id="ARBA00023295"/>
    </source>
</evidence>
<proteinExistence type="inferred from homology"/>
<dbReference type="InterPro" id="IPR013780">
    <property type="entry name" value="Glyco_hydro_b"/>
</dbReference>
<name>A0A3E0DRZ0_9GAMM</name>
<dbReference type="SUPFAM" id="SSF51445">
    <property type="entry name" value="(Trans)glycosidases"/>
    <property type="match status" value="1"/>
</dbReference>
<dbReference type="Pfam" id="PF00128">
    <property type="entry name" value="Alpha-amylase"/>
    <property type="match status" value="1"/>
</dbReference>
<evidence type="ECO:0000313" key="5">
    <source>
        <dbReference type="EMBL" id="REG85828.1"/>
    </source>
</evidence>
<dbReference type="InterPro" id="IPR045857">
    <property type="entry name" value="O16G_dom_2"/>
</dbReference>
<organism evidence="5 6">
    <name type="scientific">Marinomonas pollencensis</name>
    <dbReference type="NCBI Taxonomy" id="491954"/>
    <lineage>
        <taxon>Bacteria</taxon>
        <taxon>Pseudomonadati</taxon>
        <taxon>Pseudomonadota</taxon>
        <taxon>Gammaproteobacteria</taxon>
        <taxon>Oceanospirillales</taxon>
        <taxon>Oceanospirillaceae</taxon>
        <taxon>Marinomonas</taxon>
    </lineage>
</organism>